<dbReference type="EMBL" id="LWDV01000010">
    <property type="protein sequence ID" value="OCL25455.1"/>
    <property type="molecule type" value="Genomic_DNA"/>
</dbReference>
<gene>
    <name evidence="3" type="ORF">U472_13990</name>
</gene>
<dbReference type="InterPro" id="IPR003593">
    <property type="entry name" value="AAA+_ATPase"/>
</dbReference>
<evidence type="ECO:0000256" key="1">
    <source>
        <dbReference type="SAM" id="Coils"/>
    </source>
</evidence>
<keyword evidence="1" id="KW-0175">Coiled coil</keyword>
<dbReference type="SMART" id="SM00382">
    <property type="entry name" value="AAA"/>
    <property type="match status" value="1"/>
</dbReference>
<feature type="domain" description="AAA+ ATPase" evidence="2">
    <location>
        <begin position="1262"/>
        <end position="1411"/>
    </location>
</feature>
<dbReference type="Gene3D" id="3.40.50.300">
    <property type="entry name" value="P-loop containing nucleotide triphosphate hydrolases"/>
    <property type="match status" value="1"/>
</dbReference>
<protein>
    <submittedName>
        <fullName evidence="3">AAA family ATPase</fullName>
    </submittedName>
</protein>
<evidence type="ECO:0000313" key="4">
    <source>
        <dbReference type="Proteomes" id="UP000093514"/>
    </source>
</evidence>
<dbReference type="Pfam" id="PF00004">
    <property type="entry name" value="AAA"/>
    <property type="match status" value="1"/>
</dbReference>
<keyword evidence="4" id="KW-1185">Reference proteome</keyword>
<reference evidence="4" key="1">
    <citation type="submission" date="2016-07" db="EMBL/GenBank/DDBJ databases">
        <authorList>
            <person name="Florea S."/>
            <person name="Webb J.S."/>
            <person name="Jaromczyk J."/>
            <person name="Schardl C.L."/>
        </authorList>
    </citation>
    <scope>NUCLEOTIDE SEQUENCE [LARGE SCALE GENOMIC DNA]</scope>
    <source>
        <strain evidence="4">Z6</strain>
    </source>
</reference>
<reference evidence="3 4" key="2">
    <citation type="submission" date="2016-08" db="EMBL/GenBank/DDBJ databases">
        <title>Orenia metallireducens sp. nov. strain Z6, a Novel Metal-reducing Firmicute from the Deep Subsurface.</title>
        <authorList>
            <person name="Maxim B.I."/>
            <person name="Kenneth K."/>
            <person name="Flynn T.M."/>
            <person name="Oloughlin E.J."/>
            <person name="Locke R.A."/>
            <person name="Weber J.R."/>
            <person name="Egan S.M."/>
            <person name="Mackie R.I."/>
            <person name="Cann I.K."/>
        </authorList>
    </citation>
    <scope>NUCLEOTIDE SEQUENCE [LARGE SCALE GENOMIC DNA]</scope>
    <source>
        <strain evidence="3 4">Z6</strain>
    </source>
</reference>
<proteinExistence type="predicted"/>
<feature type="coiled-coil region" evidence="1">
    <location>
        <begin position="993"/>
        <end position="1020"/>
    </location>
</feature>
<dbReference type="GO" id="GO:0016887">
    <property type="term" value="F:ATP hydrolysis activity"/>
    <property type="evidence" value="ECO:0007669"/>
    <property type="project" value="InterPro"/>
</dbReference>
<dbReference type="RefSeq" id="WP_068719367.1">
    <property type="nucleotide sequence ID" value="NZ_LWDV01000010.1"/>
</dbReference>
<evidence type="ECO:0000313" key="3">
    <source>
        <dbReference type="EMBL" id="OCL25455.1"/>
    </source>
</evidence>
<accession>A0A1C0A5P2</accession>
<dbReference type="Pfam" id="PF25472">
    <property type="entry name" value="DUF7902"/>
    <property type="match status" value="1"/>
</dbReference>
<evidence type="ECO:0000259" key="2">
    <source>
        <dbReference type="SMART" id="SM00382"/>
    </source>
</evidence>
<feature type="coiled-coil region" evidence="1">
    <location>
        <begin position="21"/>
        <end position="48"/>
    </location>
</feature>
<dbReference type="Proteomes" id="UP000093514">
    <property type="component" value="Unassembled WGS sequence"/>
</dbReference>
<name>A0A1C0A5P2_9FIRM</name>
<sequence>MSKESKEEKKQEGFASYNVIRNRLLESSAELKDKLERLNQKRIEIYGETKNTLKKSEAIVTENSCIPRDIVPIGNKIILGYNVHLGLKSETKLSDVFSVYTYNGTRFAREDYSLLDDKQFKSDFRELYQYYKESFFAKFHEKDNFIYMVFQNGEKVDDIKSFKWVLKEDGTIDYLGNRFSHEITYPTQQEIEWKETTREDQVAGLHPHISIEDRVFVETIGGTLTLKIEDNTNSGEGIYAEEVEQKDQKLDDADIFYAIVGNLILLKMKPYQEDNYRYIVFNEKTKEVERIDSIGKSLVLLPEGHGIIFPDGIFLQSGGFKRFELNYQNIVFQNKKASINGEDYQYIFFDKVTGEYYIHNYNIIHQDIETPIICNGYSHFDNGEMIIFKAGQEPKRNHTIQIWQTSFTKSIVTAKEEEKDGFLYNIGNKEIVRLMADCYSLYNLSKKDDSYYGLYIDIVKDAEKIINNYFWVDKEEAFNLKESLLKIKEAGAIAIKEFDKVTKIKENTVKQYKEVEEKVEDIAKAIGYTTFEKINDFVKYLTKIRKVRGEIAGLKDLQFIDEEEVKTLAANIKEKNDKLSEDCVEFLLKDESLDPYIKEVEEIEVQLNDVEKVIDGRELNEKIIKVSEELELLINIVNNLKIEDATKTSEIIDKISLLFSNLNQSKSKLKNKIDNLNAKEQESEFYSKLNLLTHSVSNYLDLSTTVEKTEDYMSKIIVQIDEMESKFSDFDNFVVMLTEKREEIISTFESKKQQLLEKKNRKIDSLSNAAERIFKGLKNRVKSFEEVSSINELLSTSPMVDKIRDIIEQLIELGDSTKADDIENKLKSLKESSIKQLKDKKDLFLDENTIKFGDNHFLVNSQKPELSLLKKEDGFYFHISGTDFWEKVNEEEFIKYKEVWEQKVISENDDVYRAEFLAYNIFKGYQKDNSLEELYQKEQKDLSKVVKKYIENHSKEYYTKGVHDHDGAKILSALVDTYLELELASYNPKIRAIANLFWECELAEDRKERLENRLKTVNLISKYSKRGLVEGFIPTLAKEIESFVAKNRWIESHQFTNVAEYLAKEISQHENFVVSTEAAEVYEDFNNFLISKGAKGDFKKSLENLKDDLEGRYILVNEWVKSYLYERKLDFNDYIYEVISILILGDYSKRRIINKKSEIVIDKLVGTHQSIKNGEYRVNIVEFFDKLDNFKENIIPQYEEFQKLKFEKIEAIKNQINFKALQPKVLTSFVRSKLIDQVYLPLIGDNLAKQIGTAGKSKRTDNMGMLLMISPPGYGKTTLIEYIANRLNMMLVKINCPTIGHGVTSFDPAEAENASAREELKKLNLAFEIGNNVMIYLDDIQHSNPEFLQKFISLCDGQRKIEGVYKGISKTYEFRGKKVAVVMAGNPYTESGDKFKIPDMLANRADVYNLGDMLRENEEAFKLSYIENAITSNSYLNKIYMKHPEDIYKLIQAIATGDRGDINLTGSYTEEDIEEALKVLESCLKIRDEILKVNMEYIYSSSQSDEYRTEPPFKLQGSYRNMNKIVEKVVPIMNDSEIDRLIENSYNNDAQTLATEAEASLLKFYEVTDRMSEERKARWAEIKEIYLKKKSEQDGQRVIEVIRELNNIGESLKLIGSSMKNS</sequence>
<dbReference type="GO" id="GO:0005524">
    <property type="term" value="F:ATP binding"/>
    <property type="evidence" value="ECO:0007669"/>
    <property type="project" value="InterPro"/>
</dbReference>
<dbReference type="InterPro" id="IPR020958">
    <property type="entry name" value="DUF3686"/>
</dbReference>
<dbReference type="Pfam" id="PF12458">
    <property type="entry name" value="DUF3686"/>
    <property type="match status" value="1"/>
</dbReference>
<dbReference type="InterPro" id="IPR027417">
    <property type="entry name" value="P-loop_NTPase"/>
</dbReference>
<dbReference type="InterPro" id="IPR057224">
    <property type="entry name" value="DUF7902"/>
</dbReference>
<organism evidence="3 4">
    <name type="scientific">Orenia metallireducens</name>
    <dbReference type="NCBI Taxonomy" id="1413210"/>
    <lineage>
        <taxon>Bacteria</taxon>
        <taxon>Bacillati</taxon>
        <taxon>Bacillota</taxon>
        <taxon>Clostridia</taxon>
        <taxon>Halanaerobiales</taxon>
        <taxon>Halobacteroidaceae</taxon>
        <taxon>Orenia</taxon>
    </lineage>
</organism>
<dbReference type="InterPro" id="IPR003959">
    <property type="entry name" value="ATPase_AAA_core"/>
</dbReference>
<dbReference type="SUPFAM" id="SSF52540">
    <property type="entry name" value="P-loop containing nucleoside triphosphate hydrolases"/>
    <property type="match status" value="1"/>
</dbReference>
<comment type="caution">
    <text evidence="3">The sequence shown here is derived from an EMBL/GenBank/DDBJ whole genome shotgun (WGS) entry which is preliminary data.</text>
</comment>